<dbReference type="EnsemblPlants" id="KEH26444">
    <property type="protein sequence ID" value="KEH26444"/>
    <property type="gene ID" value="MTR_6g460460"/>
</dbReference>
<keyword evidence="3" id="KW-1185">Reference proteome</keyword>
<dbReference type="Proteomes" id="UP000002051">
    <property type="component" value="Chromosome 6"/>
</dbReference>
<proteinExistence type="predicted"/>
<gene>
    <name evidence="1" type="ordered locus">MTR_6g460460</name>
</gene>
<sequence>MAFLLTEGDGKDHFQKWQIERISNFRDENTNDLYLQRRKTYLSLPINILHN</sequence>
<accession>A0A072U9H7</accession>
<organism evidence="1 3">
    <name type="scientific">Medicago truncatula</name>
    <name type="common">Barrel medic</name>
    <name type="synonym">Medicago tribuloides</name>
    <dbReference type="NCBI Taxonomy" id="3880"/>
    <lineage>
        <taxon>Eukaryota</taxon>
        <taxon>Viridiplantae</taxon>
        <taxon>Streptophyta</taxon>
        <taxon>Embryophyta</taxon>
        <taxon>Tracheophyta</taxon>
        <taxon>Spermatophyta</taxon>
        <taxon>Magnoliopsida</taxon>
        <taxon>eudicotyledons</taxon>
        <taxon>Gunneridae</taxon>
        <taxon>Pentapetalae</taxon>
        <taxon>rosids</taxon>
        <taxon>fabids</taxon>
        <taxon>Fabales</taxon>
        <taxon>Fabaceae</taxon>
        <taxon>Papilionoideae</taxon>
        <taxon>50 kb inversion clade</taxon>
        <taxon>NPAAA clade</taxon>
        <taxon>Hologalegina</taxon>
        <taxon>IRL clade</taxon>
        <taxon>Trifolieae</taxon>
        <taxon>Medicago</taxon>
    </lineage>
</organism>
<protein>
    <submittedName>
        <fullName evidence="1 2">Uncharacterized protein</fullName>
    </submittedName>
</protein>
<dbReference type="EMBL" id="CM001222">
    <property type="protein sequence ID" value="KEH26444.1"/>
    <property type="molecule type" value="Genomic_DNA"/>
</dbReference>
<name>A0A072U9H7_MEDTR</name>
<dbReference type="AlphaFoldDB" id="A0A072U9H7"/>
<reference evidence="1 3" key="2">
    <citation type="journal article" date="2014" name="BMC Genomics">
        <title>An improved genome release (version Mt4.0) for the model legume Medicago truncatula.</title>
        <authorList>
            <person name="Tang H."/>
            <person name="Krishnakumar V."/>
            <person name="Bidwell S."/>
            <person name="Rosen B."/>
            <person name="Chan A."/>
            <person name="Zhou S."/>
            <person name="Gentzbittel L."/>
            <person name="Childs K.L."/>
            <person name="Yandell M."/>
            <person name="Gundlach H."/>
            <person name="Mayer K.F."/>
            <person name="Schwartz D.C."/>
            <person name="Town C.D."/>
        </authorList>
    </citation>
    <scope>GENOME REANNOTATION</scope>
    <source>
        <strain evidence="1">A17</strain>
        <strain evidence="2 3">cv. Jemalong A17</strain>
    </source>
</reference>
<reference evidence="1 3" key="1">
    <citation type="journal article" date="2011" name="Nature">
        <title>The Medicago genome provides insight into the evolution of rhizobial symbioses.</title>
        <authorList>
            <person name="Young N.D."/>
            <person name="Debelle F."/>
            <person name="Oldroyd G.E."/>
            <person name="Geurts R."/>
            <person name="Cannon S.B."/>
            <person name="Udvardi M.K."/>
            <person name="Benedito V.A."/>
            <person name="Mayer K.F."/>
            <person name="Gouzy J."/>
            <person name="Schoof H."/>
            <person name="Van de Peer Y."/>
            <person name="Proost S."/>
            <person name="Cook D.R."/>
            <person name="Meyers B.C."/>
            <person name="Spannagl M."/>
            <person name="Cheung F."/>
            <person name="De Mita S."/>
            <person name="Krishnakumar V."/>
            <person name="Gundlach H."/>
            <person name="Zhou S."/>
            <person name="Mudge J."/>
            <person name="Bharti A.K."/>
            <person name="Murray J.D."/>
            <person name="Naoumkina M.A."/>
            <person name="Rosen B."/>
            <person name="Silverstein K.A."/>
            <person name="Tang H."/>
            <person name="Rombauts S."/>
            <person name="Zhao P.X."/>
            <person name="Zhou P."/>
            <person name="Barbe V."/>
            <person name="Bardou P."/>
            <person name="Bechner M."/>
            <person name="Bellec A."/>
            <person name="Berger A."/>
            <person name="Berges H."/>
            <person name="Bidwell S."/>
            <person name="Bisseling T."/>
            <person name="Choisne N."/>
            <person name="Couloux A."/>
            <person name="Denny R."/>
            <person name="Deshpande S."/>
            <person name="Dai X."/>
            <person name="Doyle J.J."/>
            <person name="Dudez A.M."/>
            <person name="Farmer A.D."/>
            <person name="Fouteau S."/>
            <person name="Franken C."/>
            <person name="Gibelin C."/>
            <person name="Gish J."/>
            <person name="Goldstein S."/>
            <person name="Gonzalez A.J."/>
            <person name="Green P.J."/>
            <person name="Hallab A."/>
            <person name="Hartog M."/>
            <person name="Hua A."/>
            <person name="Humphray S.J."/>
            <person name="Jeong D.H."/>
            <person name="Jing Y."/>
            <person name="Jocker A."/>
            <person name="Kenton S.M."/>
            <person name="Kim D.J."/>
            <person name="Klee K."/>
            <person name="Lai H."/>
            <person name="Lang C."/>
            <person name="Lin S."/>
            <person name="Macmil S.L."/>
            <person name="Magdelenat G."/>
            <person name="Matthews L."/>
            <person name="McCorrison J."/>
            <person name="Monaghan E.L."/>
            <person name="Mun J.H."/>
            <person name="Najar F.Z."/>
            <person name="Nicholson C."/>
            <person name="Noirot C."/>
            <person name="O'Bleness M."/>
            <person name="Paule C.R."/>
            <person name="Poulain J."/>
            <person name="Prion F."/>
            <person name="Qin B."/>
            <person name="Qu C."/>
            <person name="Retzel E.F."/>
            <person name="Riddle C."/>
            <person name="Sallet E."/>
            <person name="Samain S."/>
            <person name="Samson N."/>
            <person name="Sanders I."/>
            <person name="Saurat O."/>
            <person name="Scarpelli C."/>
            <person name="Schiex T."/>
            <person name="Segurens B."/>
            <person name="Severin A.J."/>
            <person name="Sherrier D.J."/>
            <person name="Shi R."/>
            <person name="Sims S."/>
            <person name="Singer S.R."/>
            <person name="Sinharoy S."/>
            <person name="Sterck L."/>
            <person name="Viollet A."/>
            <person name="Wang B.B."/>
            <person name="Wang K."/>
            <person name="Wang M."/>
            <person name="Wang X."/>
            <person name="Warfsmann J."/>
            <person name="Weissenbach J."/>
            <person name="White D.D."/>
            <person name="White J.D."/>
            <person name="Wiley G.B."/>
            <person name="Wincker P."/>
            <person name="Xing Y."/>
            <person name="Yang L."/>
            <person name="Yao Z."/>
            <person name="Ying F."/>
            <person name="Zhai J."/>
            <person name="Zhou L."/>
            <person name="Zuber A."/>
            <person name="Denarie J."/>
            <person name="Dixon R.A."/>
            <person name="May G.D."/>
            <person name="Schwartz D.C."/>
            <person name="Rogers J."/>
            <person name="Quetier F."/>
            <person name="Town C.D."/>
            <person name="Roe B.A."/>
        </authorList>
    </citation>
    <scope>NUCLEOTIDE SEQUENCE [LARGE SCALE GENOMIC DNA]</scope>
    <source>
        <strain evidence="1">A17</strain>
        <strain evidence="2 3">cv. Jemalong A17</strain>
    </source>
</reference>
<evidence type="ECO:0000313" key="1">
    <source>
        <dbReference type="EMBL" id="KEH26444.1"/>
    </source>
</evidence>
<reference evidence="2" key="3">
    <citation type="submission" date="2015-04" db="UniProtKB">
        <authorList>
            <consortium name="EnsemblPlants"/>
        </authorList>
    </citation>
    <scope>IDENTIFICATION</scope>
    <source>
        <strain evidence="2">cv. Jemalong A17</strain>
    </source>
</reference>
<dbReference type="HOGENOM" id="CLU_3109458_0_0_1"/>
<evidence type="ECO:0000313" key="3">
    <source>
        <dbReference type="Proteomes" id="UP000002051"/>
    </source>
</evidence>
<evidence type="ECO:0000313" key="2">
    <source>
        <dbReference type="EnsemblPlants" id="KEH26444"/>
    </source>
</evidence>